<proteinExistence type="predicted"/>
<evidence type="ECO:0000313" key="2">
    <source>
        <dbReference type="Proteomes" id="UP000324222"/>
    </source>
</evidence>
<reference evidence="1 2" key="1">
    <citation type="submission" date="2019-05" db="EMBL/GenBank/DDBJ databases">
        <title>Another draft genome of Portunus trituberculatus and its Hox gene families provides insights of decapod evolution.</title>
        <authorList>
            <person name="Jeong J.-H."/>
            <person name="Song I."/>
            <person name="Kim S."/>
            <person name="Choi T."/>
            <person name="Kim D."/>
            <person name="Ryu S."/>
            <person name="Kim W."/>
        </authorList>
    </citation>
    <scope>NUCLEOTIDE SEQUENCE [LARGE SCALE GENOMIC DNA]</scope>
    <source>
        <tissue evidence="1">Muscle</tissue>
    </source>
</reference>
<protein>
    <submittedName>
        <fullName evidence="1">Uncharacterized protein</fullName>
    </submittedName>
</protein>
<name>A0A5B7CEK8_PORTR</name>
<evidence type="ECO:0000313" key="1">
    <source>
        <dbReference type="EMBL" id="MPC07837.1"/>
    </source>
</evidence>
<dbReference type="EMBL" id="VSRR010000009">
    <property type="protein sequence ID" value="MPC07837.1"/>
    <property type="molecule type" value="Genomic_DNA"/>
</dbReference>
<sequence length="116" mass="13006">MGVWTQPTMIIKAGRPRSPSHPTCEASQLDGKLPLERYTGGRPLRGVATWENLRRGAPYGSFQVSLSGKRTRRLLFLVHTRPHVTARLPRPSRLSQVMIFSVQPRSFLSTAARSLI</sequence>
<dbReference type="AlphaFoldDB" id="A0A5B7CEK8"/>
<comment type="caution">
    <text evidence="1">The sequence shown here is derived from an EMBL/GenBank/DDBJ whole genome shotgun (WGS) entry which is preliminary data.</text>
</comment>
<organism evidence="1 2">
    <name type="scientific">Portunus trituberculatus</name>
    <name type="common">Swimming crab</name>
    <name type="synonym">Neptunus trituberculatus</name>
    <dbReference type="NCBI Taxonomy" id="210409"/>
    <lineage>
        <taxon>Eukaryota</taxon>
        <taxon>Metazoa</taxon>
        <taxon>Ecdysozoa</taxon>
        <taxon>Arthropoda</taxon>
        <taxon>Crustacea</taxon>
        <taxon>Multicrustacea</taxon>
        <taxon>Malacostraca</taxon>
        <taxon>Eumalacostraca</taxon>
        <taxon>Eucarida</taxon>
        <taxon>Decapoda</taxon>
        <taxon>Pleocyemata</taxon>
        <taxon>Brachyura</taxon>
        <taxon>Eubrachyura</taxon>
        <taxon>Portunoidea</taxon>
        <taxon>Portunidae</taxon>
        <taxon>Portuninae</taxon>
        <taxon>Portunus</taxon>
    </lineage>
</organism>
<gene>
    <name evidence="1" type="ORF">E2C01_000404</name>
</gene>
<accession>A0A5B7CEK8</accession>
<keyword evidence="2" id="KW-1185">Reference proteome</keyword>
<dbReference type="Proteomes" id="UP000324222">
    <property type="component" value="Unassembled WGS sequence"/>
</dbReference>